<proteinExistence type="predicted"/>
<dbReference type="KEGG" id="pavi:110746764"/>
<dbReference type="Pfam" id="PF03732">
    <property type="entry name" value="Retrotrans_gag"/>
    <property type="match status" value="1"/>
</dbReference>
<feature type="domain" description="Retrotransposon Copia-like N-terminal" evidence="3">
    <location>
        <begin position="20"/>
        <end position="66"/>
    </location>
</feature>
<dbReference type="Proteomes" id="UP000515124">
    <property type="component" value="Unplaced"/>
</dbReference>
<feature type="region of interest" description="Disordered" evidence="1">
    <location>
        <begin position="228"/>
        <end position="252"/>
    </location>
</feature>
<keyword evidence="4" id="KW-1185">Reference proteome</keyword>
<sequence length="265" mass="29682">MGEAKSTEKPIDVSNPLTLHHSDHPGIVLVSRLLEGYNYGQWSRSMCLNLSAKNKIGFVDGSVKAPSSTDAKHSIWQRCNESWILNSVHPDIASSVIYVETAAEVWNDLEERFSQGNDSRIYQIQQEIVEHQQGQQSVSAYYTKMKALWGELSSYHNTLSCTCGGLKKVAAREEKESVMQFLMGLNETYAAVRGQILMMQPLPDTHKIHALILQQERQIEVAARRDSNTGHHAMKVAQPSRSPAALGNLTLSRPDSKIKNIPELW</sequence>
<dbReference type="InterPro" id="IPR005162">
    <property type="entry name" value="Retrotrans_gag_dom"/>
</dbReference>
<dbReference type="PANTHER" id="PTHR37610">
    <property type="entry name" value="CCHC-TYPE DOMAIN-CONTAINING PROTEIN"/>
    <property type="match status" value="1"/>
</dbReference>
<dbReference type="RefSeq" id="XP_021802698.1">
    <property type="nucleotide sequence ID" value="XM_021947006.1"/>
</dbReference>
<dbReference type="GeneID" id="110746764"/>
<accession>A0A6P5RLC4</accession>
<organism evidence="4 5">
    <name type="scientific">Prunus avium</name>
    <name type="common">Cherry</name>
    <name type="synonym">Cerasus avium</name>
    <dbReference type="NCBI Taxonomy" id="42229"/>
    <lineage>
        <taxon>Eukaryota</taxon>
        <taxon>Viridiplantae</taxon>
        <taxon>Streptophyta</taxon>
        <taxon>Embryophyta</taxon>
        <taxon>Tracheophyta</taxon>
        <taxon>Spermatophyta</taxon>
        <taxon>Magnoliopsida</taxon>
        <taxon>eudicotyledons</taxon>
        <taxon>Gunneridae</taxon>
        <taxon>Pentapetalae</taxon>
        <taxon>rosids</taxon>
        <taxon>fabids</taxon>
        <taxon>Rosales</taxon>
        <taxon>Rosaceae</taxon>
        <taxon>Amygdaloideae</taxon>
        <taxon>Amygdaleae</taxon>
        <taxon>Prunus</taxon>
    </lineage>
</organism>
<evidence type="ECO:0000313" key="4">
    <source>
        <dbReference type="Proteomes" id="UP000515124"/>
    </source>
</evidence>
<evidence type="ECO:0000256" key="1">
    <source>
        <dbReference type="SAM" id="MobiDB-lite"/>
    </source>
</evidence>
<dbReference type="InterPro" id="IPR029472">
    <property type="entry name" value="Copia-like_N"/>
</dbReference>
<evidence type="ECO:0000259" key="3">
    <source>
        <dbReference type="Pfam" id="PF14244"/>
    </source>
</evidence>
<dbReference type="AlphaFoldDB" id="A0A6P5RLC4"/>
<dbReference type="PANTHER" id="PTHR37610:SF97">
    <property type="entry name" value="RETROTRANSPOSON GAG DOMAIN-CONTAINING PROTEIN"/>
    <property type="match status" value="1"/>
</dbReference>
<feature type="non-terminal residue" evidence="5">
    <location>
        <position position="265"/>
    </location>
</feature>
<dbReference type="Pfam" id="PF14244">
    <property type="entry name" value="Retrotran_gag_3"/>
    <property type="match status" value="1"/>
</dbReference>
<evidence type="ECO:0000259" key="2">
    <source>
        <dbReference type="Pfam" id="PF03732"/>
    </source>
</evidence>
<evidence type="ECO:0000313" key="5">
    <source>
        <dbReference type="RefSeq" id="XP_021802698.1"/>
    </source>
</evidence>
<name>A0A6P5RLC4_PRUAV</name>
<reference evidence="5" key="1">
    <citation type="submission" date="2025-08" db="UniProtKB">
        <authorList>
            <consortium name="RefSeq"/>
        </authorList>
    </citation>
    <scope>IDENTIFICATION</scope>
</reference>
<protein>
    <submittedName>
        <fullName evidence="5">Uncharacterized protein LOC110746764</fullName>
    </submittedName>
</protein>
<gene>
    <name evidence="5" type="primary">LOC110746764</name>
</gene>
<feature type="domain" description="Retrotransposon gag" evidence="2">
    <location>
        <begin position="83"/>
        <end position="186"/>
    </location>
</feature>